<dbReference type="InterPro" id="IPR002350">
    <property type="entry name" value="Kazal_dom"/>
</dbReference>
<feature type="chain" id="PRO_5012578717" evidence="5">
    <location>
        <begin position="20"/>
        <end position="175"/>
    </location>
</feature>
<dbReference type="Pfam" id="PF07648">
    <property type="entry name" value="Kazal_2"/>
    <property type="match status" value="2"/>
</dbReference>
<keyword evidence="1" id="KW-0646">Protease inhibitor</keyword>
<feature type="signal peptide" evidence="5">
    <location>
        <begin position="1"/>
        <end position="19"/>
    </location>
</feature>
<evidence type="ECO:0000256" key="2">
    <source>
        <dbReference type="ARBA" id="ARBA00022900"/>
    </source>
</evidence>
<protein>
    <submittedName>
        <fullName evidence="7">Epi6-like protease inhibitor</fullName>
    </submittedName>
</protein>
<reference evidence="8" key="1">
    <citation type="submission" date="2017-03" db="EMBL/GenBank/DDBJ databases">
        <title>Phytopthora megakarya and P. palmivora, two closely related causual agents of cacao black pod achieved similar genome size and gene model numbers by different mechanisms.</title>
        <authorList>
            <person name="Ali S."/>
            <person name="Shao J."/>
            <person name="Larry D.J."/>
            <person name="Kronmiller B."/>
            <person name="Shen D."/>
            <person name="Strem M.D."/>
            <person name="Melnick R.L."/>
            <person name="Guiltinan M.J."/>
            <person name="Tyler B.M."/>
            <person name="Meinhardt L.W."/>
            <person name="Bailey B.A."/>
        </authorList>
    </citation>
    <scope>NUCLEOTIDE SEQUENCE [LARGE SCALE GENOMIC DNA]</scope>
    <source>
        <strain evidence="8">zdho120</strain>
    </source>
</reference>
<feature type="compositionally biased region" description="Basic and acidic residues" evidence="4">
    <location>
        <begin position="88"/>
        <end position="105"/>
    </location>
</feature>
<organism evidence="7 8">
    <name type="scientific">Phytophthora megakarya</name>
    <dbReference type="NCBI Taxonomy" id="4795"/>
    <lineage>
        <taxon>Eukaryota</taxon>
        <taxon>Sar</taxon>
        <taxon>Stramenopiles</taxon>
        <taxon>Oomycota</taxon>
        <taxon>Peronosporomycetes</taxon>
        <taxon>Peronosporales</taxon>
        <taxon>Peronosporaceae</taxon>
        <taxon>Phytophthora</taxon>
    </lineage>
</organism>
<keyword evidence="5" id="KW-0732">Signal</keyword>
<evidence type="ECO:0000313" key="7">
    <source>
        <dbReference type="EMBL" id="OWZ24383.1"/>
    </source>
</evidence>
<dbReference type="OrthoDB" id="127054at2759"/>
<sequence length="175" mass="19136">MKFAATLLFAAFAATAIHAENLRTSDQSTSSNCPDACLDVYQPVTDEDGKTYSNECYMQAAKCKGTKKDEDPLEEYKRLYGKSFGASRDSDASTKSDDSSKDKSASGDGSTTPKSYCPNIACPAVYNPVTDENGVTYSNECEMEAAKCKGPRENPLDEYKRIYGKEFGAERTDNE</sequence>
<dbReference type="InterPro" id="IPR036058">
    <property type="entry name" value="Kazal_dom_sf"/>
</dbReference>
<proteinExistence type="predicted"/>
<dbReference type="GO" id="GO:0005576">
    <property type="term" value="C:extracellular region"/>
    <property type="evidence" value="ECO:0007669"/>
    <property type="project" value="TreeGrafter"/>
</dbReference>
<dbReference type="Proteomes" id="UP000198211">
    <property type="component" value="Unassembled WGS sequence"/>
</dbReference>
<feature type="domain" description="Kazal-like" evidence="6">
    <location>
        <begin position="111"/>
        <end position="168"/>
    </location>
</feature>
<dbReference type="PANTHER" id="PTHR10913:SF45">
    <property type="entry name" value="FOLLISTATIN, ISOFORM A-RELATED"/>
    <property type="match status" value="1"/>
</dbReference>
<dbReference type="SUPFAM" id="SSF100895">
    <property type="entry name" value="Kazal-type serine protease inhibitors"/>
    <property type="match status" value="2"/>
</dbReference>
<dbReference type="SMART" id="SM00280">
    <property type="entry name" value="KAZAL"/>
    <property type="match status" value="2"/>
</dbReference>
<evidence type="ECO:0000256" key="1">
    <source>
        <dbReference type="ARBA" id="ARBA00022690"/>
    </source>
</evidence>
<evidence type="ECO:0000256" key="4">
    <source>
        <dbReference type="SAM" id="MobiDB-lite"/>
    </source>
</evidence>
<evidence type="ECO:0000256" key="5">
    <source>
        <dbReference type="SAM" id="SignalP"/>
    </source>
</evidence>
<dbReference type="EMBL" id="NBNE01000015">
    <property type="protein sequence ID" value="OWZ24383.1"/>
    <property type="molecule type" value="Genomic_DNA"/>
</dbReference>
<evidence type="ECO:0000313" key="8">
    <source>
        <dbReference type="Proteomes" id="UP000198211"/>
    </source>
</evidence>
<dbReference type="STRING" id="4795.A0A225X3Q4"/>
<dbReference type="Gene3D" id="3.30.60.30">
    <property type="match status" value="2"/>
</dbReference>
<evidence type="ECO:0000256" key="3">
    <source>
        <dbReference type="ARBA" id="ARBA00023157"/>
    </source>
</evidence>
<feature type="region of interest" description="Disordered" evidence="4">
    <location>
        <begin position="84"/>
        <end position="117"/>
    </location>
</feature>
<comment type="caution">
    <text evidence="7">The sequence shown here is derived from an EMBL/GenBank/DDBJ whole genome shotgun (WGS) entry which is preliminary data.</text>
</comment>
<dbReference type="AlphaFoldDB" id="A0A225X3Q4"/>
<evidence type="ECO:0000259" key="6">
    <source>
        <dbReference type="PROSITE" id="PS51465"/>
    </source>
</evidence>
<name>A0A225X3Q4_9STRA</name>
<dbReference type="PANTHER" id="PTHR10913">
    <property type="entry name" value="FOLLISTATIN-RELATED"/>
    <property type="match status" value="1"/>
</dbReference>
<dbReference type="PROSITE" id="PS51465">
    <property type="entry name" value="KAZAL_2"/>
    <property type="match status" value="2"/>
</dbReference>
<gene>
    <name evidence="7" type="ORF">PHMEG_000561</name>
</gene>
<dbReference type="CDD" id="cd00104">
    <property type="entry name" value="KAZAL_FS"/>
    <property type="match status" value="2"/>
</dbReference>
<dbReference type="InterPro" id="IPR050653">
    <property type="entry name" value="Prot_Inhib_GrowthFact_Antg"/>
</dbReference>
<keyword evidence="2" id="KW-0722">Serine protease inhibitor</keyword>
<keyword evidence="3" id="KW-1015">Disulfide bond</keyword>
<feature type="domain" description="Kazal-like" evidence="6">
    <location>
        <begin position="27"/>
        <end position="85"/>
    </location>
</feature>
<accession>A0A225X3Q4</accession>
<keyword evidence="8" id="KW-1185">Reference proteome</keyword>